<keyword evidence="2" id="KW-0472">Membrane</keyword>
<dbReference type="EMBL" id="JBHUMY010000043">
    <property type="protein sequence ID" value="MFD2663388.1"/>
    <property type="molecule type" value="Genomic_DNA"/>
</dbReference>
<feature type="domain" description="Sporulation stage II protein D amidase enhancer LytB N-terminal" evidence="3">
    <location>
        <begin position="131"/>
        <end position="236"/>
    </location>
</feature>
<dbReference type="NCBIfam" id="TIGR02669">
    <property type="entry name" value="SpoIID_LytB"/>
    <property type="match status" value="1"/>
</dbReference>
<evidence type="ECO:0000313" key="5">
    <source>
        <dbReference type="Proteomes" id="UP001597493"/>
    </source>
</evidence>
<dbReference type="RefSeq" id="WP_379280213.1">
    <property type="nucleotide sequence ID" value="NZ_JBHUGT010000017.1"/>
</dbReference>
<organism evidence="4 5">
    <name type="scientific">Paenibacillus thailandensis</name>
    <dbReference type="NCBI Taxonomy" id="393250"/>
    <lineage>
        <taxon>Bacteria</taxon>
        <taxon>Bacillati</taxon>
        <taxon>Bacillota</taxon>
        <taxon>Bacilli</taxon>
        <taxon>Bacillales</taxon>
        <taxon>Paenibacillaceae</taxon>
        <taxon>Paenibacillus</taxon>
    </lineage>
</organism>
<protein>
    <submittedName>
        <fullName evidence="4">Stage II sporulation protein D</fullName>
    </submittedName>
</protein>
<evidence type="ECO:0000259" key="3">
    <source>
        <dbReference type="Pfam" id="PF08486"/>
    </source>
</evidence>
<keyword evidence="2" id="KW-0812">Transmembrane</keyword>
<feature type="region of interest" description="Disordered" evidence="1">
    <location>
        <begin position="67"/>
        <end position="115"/>
    </location>
</feature>
<dbReference type="PANTHER" id="PTHR30032">
    <property type="entry name" value="N-ACETYLMURAMOYL-L-ALANINE AMIDASE-RELATED"/>
    <property type="match status" value="1"/>
</dbReference>
<sequence length="412" mass="45596">MRAFLANRAWKEGSCETMTGARRIRLRIRKWRTSRLWAPFAVGVMLGASALLVQLIAADLRQQPGAGTMRSAQQKQEEGAAFERAAEGRDAAAGGVRERPGNPPPEEGSGAAKGGAADELGDVVVRVYITGENRVERVPLETYVRGVVAGEMPPDFELEALKAQAIAARTYIVRRLELRDRSGMPVRNADVTDTPVHQVYVPLKKLGQTMDKESREKYMAVLDKATEETKGEIVTFRGEPIEAVFFSTSNGYTENSEDYWQEEIPYLRSVPSPWDVDLSPDYKETVTMTLKEFYGKLGISSGREPGKPSIKVLERTDGKRIAEIRIEGRTYSGREVREKLGLASSQFTWKVEGDSIAITTYGYGHGIGMSQWGANGMAKEGRNALDILAYYYTGAEVVQASKLANLSEDRRL</sequence>
<dbReference type="Proteomes" id="UP001597493">
    <property type="component" value="Unassembled WGS sequence"/>
</dbReference>
<keyword evidence="2" id="KW-1133">Transmembrane helix</keyword>
<dbReference type="InterPro" id="IPR051922">
    <property type="entry name" value="Bact_Sporulation_Assoc"/>
</dbReference>
<evidence type="ECO:0000256" key="1">
    <source>
        <dbReference type="SAM" id="MobiDB-lite"/>
    </source>
</evidence>
<feature type="transmembrane region" description="Helical" evidence="2">
    <location>
        <begin position="36"/>
        <end position="57"/>
    </location>
</feature>
<comment type="caution">
    <text evidence="4">The sequence shown here is derived from an EMBL/GenBank/DDBJ whole genome shotgun (WGS) entry which is preliminary data.</text>
</comment>
<dbReference type="InterPro" id="IPR013486">
    <property type="entry name" value="SpoIID/LytB"/>
</dbReference>
<dbReference type="InterPro" id="IPR013693">
    <property type="entry name" value="SpoIID/LytB_N"/>
</dbReference>
<gene>
    <name evidence="4" type="primary">spoIID</name>
    <name evidence="4" type="ORF">ACFSW5_24425</name>
</gene>
<feature type="compositionally biased region" description="Basic and acidic residues" evidence="1">
    <location>
        <begin position="84"/>
        <end position="100"/>
    </location>
</feature>
<dbReference type="InterPro" id="IPR014225">
    <property type="entry name" value="Spore_II_D_firmicutes"/>
</dbReference>
<dbReference type="Pfam" id="PF08486">
    <property type="entry name" value="SpoIID"/>
    <property type="match status" value="1"/>
</dbReference>
<evidence type="ECO:0000313" key="4">
    <source>
        <dbReference type="EMBL" id="MFD2663388.1"/>
    </source>
</evidence>
<dbReference type="NCBIfam" id="TIGR02870">
    <property type="entry name" value="spore_II_D"/>
    <property type="match status" value="1"/>
</dbReference>
<proteinExistence type="predicted"/>
<reference evidence="5" key="1">
    <citation type="journal article" date="2019" name="Int. J. Syst. Evol. Microbiol.">
        <title>The Global Catalogue of Microorganisms (GCM) 10K type strain sequencing project: providing services to taxonomists for standard genome sequencing and annotation.</title>
        <authorList>
            <consortium name="The Broad Institute Genomics Platform"/>
            <consortium name="The Broad Institute Genome Sequencing Center for Infectious Disease"/>
            <person name="Wu L."/>
            <person name="Ma J."/>
        </authorList>
    </citation>
    <scope>NUCLEOTIDE SEQUENCE [LARGE SCALE GENOMIC DNA]</scope>
    <source>
        <strain evidence="5">TISTR 1827</strain>
    </source>
</reference>
<evidence type="ECO:0000256" key="2">
    <source>
        <dbReference type="SAM" id="Phobius"/>
    </source>
</evidence>
<accession>A0ABW5R3K5</accession>
<name>A0ABW5R3K5_9BACL</name>
<keyword evidence="5" id="KW-1185">Reference proteome</keyword>
<dbReference type="PANTHER" id="PTHR30032:SF4">
    <property type="entry name" value="AMIDASE ENHANCER"/>
    <property type="match status" value="1"/>
</dbReference>